<feature type="non-terminal residue" evidence="2">
    <location>
        <position position="1"/>
    </location>
</feature>
<gene>
    <name evidence="2" type="ORF">Bca52824_033292</name>
</gene>
<feature type="coiled-coil region" evidence="1">
    <location>
        <begin position="5"/>
        <end position="32"/>
    </location>
</feature>
<comment type="caution">
    <text evidence="2">The sequence shown here is derived from an EMBL/GenBank/DDBJ whole genome shotgun (WGS) entry which is preliminary data.</text>
</comment>
<proteinExistence type="predicted"/>
<protein>
    <submittedName>
        <fullName evidence="2">Uncharacterized protein</fullName>
    </submittedName>
</protein>
<organism evidence="2 3">
    <name type="scientific">Brassica carinata</name>
    <name type="common">Ethiopian mustard</name>
    <name type="synonym">Abyssinian cabbage</name>
    <dbReference type="NCBI Taxonomy" id="52824"/>
    <lineage>
        <taxon>Eukaryota</taxon>
        <taxon>Viridiplantae</taxon>
        <taxon>Streptophyta</taxon>
        <taxon>Embryophyta</taxon>
        <taxon>Tracheophyta</taxon>
        <taxon>Spermatophyta</taxon>
        <taxon>Magnoliopsida</taxon>
        <taxon>eudicotyledons</taxon>
        <taxon>Gunneridae</taxon>
        <taxon>Pentapetalae</taxon>
        <taxon>rosids</taxon>
        <taxon>malvids</taxon>
        <taxon>Brassicales</taxon>
        <taxon>Brassicaceae</taxon>
        <taxon>Brassiceae</taxon>
        <taxon>Brassica</taxon>
    </lineage>
</organism>
<keyword evidence="1" id="KW-0175">Coiled coil</keyword>
<dbReference type="EMBL" id="JAAMPC010000007">
    <property type="protein sequence ID" value="KAG2304641.1"/>
    <property type="molecule type" value="Genomic_DNA"/>
</dbReference>
<evidence type="ECO:0000313" key="2">
    <source>
        <dbReference type="EMBL" id="KAG2304641.1"/>
    </source>
</evidence>
<dbReference type="Proteomes" id="UP000886595">
    <property type="component" value="Unassembled WGS sequence"/>
</dbReference>
<keyword evidence="3" id="KW-1185">Reference proteome</keyword>
<accession>A0A8X7V9B1</accession>
<sequence length="57" mass="6714">DKFAKEMELQRMQFLKTQLEITENNQEEGRRKRGEKGSLKVMMMAMSRIVAMYVGDT</sequence>
<evidence type="ECO:0000313" key="3">
    <source>
        <dbReference type="Proteomes" id="UP000886595"/>
    </source>
</evidence>
<name>A0A8X7V9B1_BRACI</name>
<dbReference type="AlphaFoldDB" id="A0A8X7V9B1"/>
<evidence type="ECO:0000256" key="1">
    <source>
        <dbReference type="SAM" id="Coils"/>
    </source>
</evidence>
<reference evidence="2 3" key="1">
    <citation type="submission" date="2020-02" db="EMBL/GenBank/DDBJ databases">
        <authorList>
            <person name="Ma Q."/>
            <person name="Huang Y."/>
            <person name="Song X."/>
            <person name="Pei D."/>
        </authorList>
    </citation>
    <scope>NUCLEOTIDE SEQUENCE [LARGE SCALE GENOMIC DNA]</scope>
    <source>
        <strain evidence="2">Sxm20200214</strain>
        <tissue evidence="2">Leaf</tissue>
    </source>
</reference>